<evidence type="ECO:0000313" key="2">
    <source>
        <dbReference type="Proteomes" id="UP000523682"/>
    </source>
</evidence>
<dbReference type="AlphaFoldDB" id="A0A7W2E9T7"/>
<dbReference type="GO" id="GO:0016020">
    <property type="term" value="C:membrane"/>
    <property type="evidence" value="ECO:0007669"/>
    <property type="project" value="InterPro"/>
</dbReference>
<dbReference type="InterPro" id="IPR021522">
    <property type="entry name" value="MctB"/>
</dbReference>
<gene>
    <name evidence="1" type="ORF">H0193_02295</name>
</gene>
<dbReference type="Proteomes" id="UP000523682">
    <property type="component" value="Unassembled WGS sequence"/>
</dbReference>
<proteinExistence type="predicted"/>
<comment type="caution">
    <text evidence="1">The sequence shown here is derived from an EMBL/GenBank/DDBJ whole genome shotgun (WGS) entry which is preliminary data.</text>
</comment>
<evidence type="ECO:0000313" key="1">
    <source>
        <dbReference type="EMBL" id="MBA5243655.1"/>
    </source>
</evidence>
<dbReference type="EMBL" id="JACDTZ010000001">
    <property type="protein sequence ID" value="MBA5243655.1"/>
    <property type="molecule type" value="Genomic_DNA"/>
</dbReference>
<protein>
    <submittedName>
        <fullName evidence="1">Copper transporter</fullName>
    </submittedName>
</protein>
<name>A0A7W2E9T7_9CORY</name>
<organism evidence="1 2">
    <name type="scientific">Corynebacterium haemomassiliense</name>
    <dbReference type="NCBI Taxonomy" id="2754726"/>
    <lineage>
        <taxon>Bacteria</taxon>
        <taxon>Bacillati</taxon>
        <taxon>Actinomycetota</taxon>
        <taxon>Actinomycetes</taxon>
        <taxon>Mycobacteriales</taxon>
        <taxon>Corynebacteriaceae</taxon>
        <taxon>Corynebacterium</taxon>
    </lineage>
</organism>
<dbReference type="Pfam" id="PF11382">
    <property type="entry name" value="MctB"/>
    <property type="match status" value="1"/>
</dbReference>
<accession>A0A7W2E9T7</accession>
<dbReference type="RefSeq" id="WP_181888377.1">
    <property type="nucleotide sequence ID" value="NZ_CP170998.1"/>
</dbReference>
<keyword evidence="2" id="KW-1185">Reference proteome</keyword>
<dbReference type="GO" id="GO:0055070">
    <property type="term" value="P:copper ion homeostasis"/>
    <property type="evidence" value="ECO:0007669"/>
    <property type="project" value="InterPro"/>
</dbReference>
<reference evidence="1 2" key="1">
    <citation type="submission" date="2020-07" db="EMBL/GenBank/DDBJ databases">
        <title>Draft genome and description of Corynebacterium haemomassiliense strain Marseile-Q3615 sp. nov.</title>
        <authorList>
            <person name="Boxberger M."/>
            <person name="La Scola B."/>
        </authorList>
    </citation>
    <scope>NUCLEOTIDE SEQUENCE [LARGE SCALE GENOMIC DNA]</scope>
    <source>
        <strain evidence="1 2">Marseille-Q3615</strain>
    </source>
</reference>
<sequence length="282" mass="28277">MAKTKGRAGLIAAGLGWGAALGIALGALVLVPAMPGEVDLGFSEFKADAPAKPDADDSELTEAEARAEEANDLLAQESGSIVSGALKDVPVTIVRTAAADADDVESVRWLLNAAGASDSGELTLTERFTDQAGADELSSIVANTLPSGAKLSVEERSPGLHAGESLATVLFDDGTNGESKTLPADRTLVLDTLQQAGFIEFNGSIVPAGAVVIVDGPSRGTDFGAKVLGDFAEALGAEGKTALASQGTEPDAIDGVKTVGGVDYEAGRIKSVLAVSSGGGEA</sequence>